<accession>A0AAW0JBQ7</accession>
<feature type="region of interest" description="Disordered" evidence="1">
    <location>
        <begin position="113"/>
        <end position="153"/>
    </location>
</feature>
<evidence type="ECO:0000313" key="3">
    <source>
        <dbReference type="EMBL" id="KAK7823676.1"/>
    </source>
</evidence>
<dbReference type="Pfam" id="PF17654">
    <property type="entry name" value="Trnau1ap"/>
    <property type="match status" value="1"/>
</dbReference>
<evidence type="ECO:0000256" key="1">
    <source>
        <dbReference type="SAM" id="MobiDB-lite"/>
    </source>
</evidence>
<dbReference type="EMBL" id="JBBHLL010000050">
    <property type="protein sequence ID" value="KAK7823676.1"/>
    <property type="molecule type" value="Genomic_DNA"/>
</dbReference>
<proteinExistence type="predicted"/>
<dbReference type="Proteomes" id="UP001488838">
    <property type="component" value="Unassembled WGS sequence"/>
</dbReference>
<comment type="caution">
    <text evidence="3">The sequence shown here is derived from an EMBL/GenBank/DDBJ whole genome shotgun (WGS) entry which is preliminary data.</text>
</comment>
<evidence type="ECO:0000259" key="2">
    <source>
        <dbReference type="Pfam" id="PF17654"/>
    </source>
</evidence>
<organism evidence="3 4">
    <name type="scientific">Myodes glareolus</name>
    <name type="common">Bank vole</name>
    <name type="synonym">Clethrionomys glareolus</name>
    <dbReference type="NCBI Taxonomy" id="447135"/>
    <lineage>
        <taxon>Eukaryota</taxon>
        <taxon>Metazoa</taxon>
        <taxon>Chordata</taxon>
        <taxon>Craniata</taxon>
        <taxon>Vertebrata</taxon>
        <taxon>Euteleostomi</taxon>
        <taxon>Mammalia</taxon>
        <taxon>Eutheria</taxon>
        <taxon>Euarchontoglires</taxon>
        <taxon>Glires</taxon>
        <taxon>Rodentia</taxon>
        <taxon>Myomorpha</taxon>
        <taxon>Muroidea</taxon>
        <taxon>Cricetidae</taxon>
        <taxon>Arvicolinae</taxon>
        <taxon>Myodes</taxon>
    </lineage>
</organism>
<sequence>MLSGEMAKWEDAVGFGMAQQNNYYFTWQRRETSAPAGNEEEELLADPDLHLNIEESNKEFMAEKKSSCLVVRGKEKVKISPHTVLGKSQKEDVSNLFMLEDLHFKGTAHRAGGGVFLTQSNQDNPPGYAQRPISQEHGGGGSAPKGSRNIKEP</sequence>
<feature type="domain" description="tRNA selenocysteine 1-associated protein 1 C-terminal" evidence="2">
    <location>
        <begin position="27"/>
        <end position="64"/>
    </location>
</feature>
<reference evidence="3 4" key="1">
    <citation type="journal article" date="2023" name="bioRxiv">
        <title>Conserved and derived expression patterns and positive selection on dental genes reveal complex evolutionary context of ever-growing rodent molars.</title>
        <authorList>
            <person name="Calamari Z.T."/>
            <person name="Song A."/>
            <person name="Cohen E."/>
            <person name="Akter M."/>
            <person name="Roy R.D."/>
            <person name="Hallikas O."/>
            <person name="Christensen M.M."/>
            <person name="Li P."/>
            <person name="Marangoni P."/>
            <person name="Jernvall J."/>
            <person name="Klein O.D."/>
        </authorList>
    </citation>
    <scope>NUCLEOTIDE SEQUENCE [LARGE SCALE GENOMIC DNA]</scope>
    <source>
        <strain evidence="3">V071</strain>
    </source>
</reference>
<evidence type="ECO:0000313" key="4">
    <source>
        <dbReference type="Proteomes" id="UP001488838"/>
    </source>
</evidence>
<dbReference type="InterPro" id="IPR041085">
    <property type="entry name" value="TSAP1_C"/>
</dbReference>
<name>A0AAW0JBQ7_MYOGA</name>
<gene>
    <name evidence="3" type="ORF">U0070_003328</name>
</gene>
<dbReference type="AlphaFoldDB" id="A0AAW0JBQ7"/>
<protein>
    <recommendedName>
        <fullName evidence="2">tRNA selenocysteine 1-associated protein 1 C-terminal domain-containing protein</fullName>
    </recommendedName>
</protein>
<keyword evidence="4" id="KW-1185">Reference proteome</keyword>